<keyword evidence="2" id="KW-1185">Reference proteome</keyword>
<dbReference type="Pfam" id="PF10832">
    <property type="entry name" value="YhfG"/>
    <property type="match status" value="1"/>
</dbReference>
<evidence type="ECO:0000313" key="2">
    <source>
        <dbReference type="Proteomes" id="UP000237647"/>
    </source>
</evidence>
<protein>
    <submittedName>
        <fullName evidence="1">Uncharacterized protein DUF2559</fullName>
    </submittedName>
</protein>
<accession>A0A2T0V8Q4</accession>
<dbReference type="Proteomes" id="UP000237647">
    <property type="component" value="Unassembled WGS sequence"/>
</dbReference>
<name>A0A2T0V8Q4_9GAMM</name>
<dbReference type="RefSeq" id="WP_106373513.1">
    <property type="nucleotide sequence ID" value="NZ_PVTK01000001.1"/>
</dbReference>
<sequence>MNSVSMETKRRYHAKVRRSNYQASMALEGINVDPQAPKADKADVLAKYTKYKAR</sequence>
<dbReference type="AlphaFoldDB" id="A0A2T0V8Q4"/>
<organism evidence="1 2">
    <name type="scientific">Vreelandella songnenensis</name>
    <dbReference type="NCBI Taxonomy" id="1176243"/>
    <lineage>
        <taxon>Bacteria</taxon>
        <taxon>Pseudomonadati</taxon>
        <taxon>Pseudomonadota</taxon>
        <taxon>Gammaproteobacteria</taxon>
        <taxon>Oceanospirillales</taxon>
        <taxon>Halomonadaceae</taxon>
        <taxon>Vreelandella</taxon>
    </lineage>
</organism>
<dbReference type="InterPro" id="IPR022541">
    <property type="entry name" value="YhfG"/>
</dbReference>
<proteinExistence type="predicted"/>
<dbReference type="EMBL" id="PVTK01000001">
    <property type="protein sequence ID" value="PRY66553.1"/>
    <property type="molecule type" value="Genomic_DNA"/>
</dbReference>
<reference evidence="1 2" key="1">
    <citation type="submission" date="2018-03" db="EMBL/GenBank/DDBJ databases">
        <title>Genomic Encyclopedia of Type Strains, Phase III (KMG-III): the genomes of soil and plant-associated and newly described type strains.</title>
        <authorList>
            <person name="Whitman W."/>
        </authorList>
    </citation>
    <scope>NUCLEOTIDE SEQUENCE [LARGE SCALE GENOMIC DNA]</scope>
    <source>
        <strain evidence="1 2">CGMCC 1.12152</strain>
    </source>
</reference>
<comment type="caution">
    <text evidence="1">The sequence shown here is derived from an EMBL/GenBank/DDBJ whole genome shotgun (WGS) entry which is preliminary data.</text>
</comment>
<gene>
    <name evidence="1" type="ORF">B0H98_101547</name>
</gene>
<evidence type="ECO:0000313" key="1">
    <source>
        <dbReference type="EMBL" id="PRY66553.1"/>
    </source>
</evidence>
<dbReference type="OrthoDB" id="6079489at2"/>